<evidence type="ECO:0000313" key="2">
    <source>
        <dbReference type="Proteomes" id="UP000295626"/>
    </source>
</evidence>
<protein>
    <submittedName>
        <fullName evidence="1">Uncharacterized protein</fullName>
    </submittedName>
</protein>
<keyword evidence="2" id="KW-1185">Reference proteome</keyword>
<dbReference type="Proteomes" id="UP000295626">
    <property type="component" value="Unassembled WGS sequence"/>
</dbReference>
<evidence type="ECO:0000313" key="1">
    <source>
        <dbReference type="EMBL" id="TDC02647.1"/>
    </source>
</evidence>
<gene>
    <name evidence="1" type="ORF">E1091_00150</name>
</gene>
<organism evidence="1 2">
    <name type="scientific">Micromonospora fluostatini</name>
    <dbReference type="NCBI Taxonomy" id="1629071"/>
    <lineage>
        <taxon>Bacteria</taxon>
        <taxon>Bacillati</taxon>
        <taxon>Actinomycetota</taxon>
        <taxon>Actinomycetes</taxon>
        <taxon>Micromonosporales</taxon>
        <taxon>Micromonosporaceae</taxon>
        <taxon>Micromonospora</taxon>
    </lineage>
</organism>
<accession>A0ABY2DM61</accession>
<proteinExistence type="predicted"/>
<reference evidence="1 2" key="1">
    <citation type="submission" date="2019-02" db="EMBL/GenBank/DDBJ databases">
        <title>Draft genome sequences of novel Actinobacteria.</title>
        <authorList>
            <person name="Sahin N."/>
            <person name="Ay H."/>
            <person name="Saygin H."/>
        </authorList>
    </citation>
    <scope>NUCLEOTIDE SEQUENCE [LARGE SCALE GENOMIC DNA]</scope>
    <source>
        <strain evidence="1 2">JCM 30529</strain>
    </source>
</reference>
<comment type="caution">
    <text evidence="1">The sequence shown here is derived from an EMBL/GenBank/DDBJ whole genome shotgun (WGS) entry which is preliminary data.</text>
</comment>
<name>A0ABY2DM61_9ACTN</name>
<dbReference type="EMBL" id="SMKE01000002">
    <property type="protein sequence ID" value="TDC02647.1"/>
    <property type="molecule type" value="Genomic_DNA"/>
</dbReference>
<sequence>MNPIEGAHGKLIMGGWIGETPQGQEEVFLLLTTPSPTAGESMTAIASGLGLRPATDPRDPVEVPVEAAGVAIRDDGWLRLHIGNDHAERPVHVEMIDMARARRRVVLVVGTKPMPPGVAEDAYIDAHGGAAWLGLVSVTPHD</sequence>